<dbReference type="PANTHER" id="PTHR15598:SF7">
    <property type="entry name" value="ENHANCER OF MRNA-DECAPPING-LIKE PROTEIN"/>
    <property type="match status" value="1"/>
</dbReference>
<evidence type="ECO:0000259" key="5">
    <source>
        <dbReference type="Pfam" id="PF16529"/>
    </source>
</evidence>
<feature type="compositionally biased region" description="Polar residues" evidence="4">
    <location>
        <begin position="1"/>
        <end position="12"/>
    </location>
</feature>
<dbReference type="Pfam" id="PF16529">
    <property type="entry name" value="Ge1_WD40"/>
    <property type="match status" value="1"/>
</dbReference>
<dbReference type="InterPro" id="IPR032401">
    <property type="entry name" value="EDC4_WD40"/>
</dbReference>
<evidence type="ECO:0000313" key="6">
    <source>
        <dbReference type="EMBL" id="KAE8690458.1"/>
    </source>
</evidence>
<evidence type="ECO:0000256" key="3">
    <source>
        <dbReference type="PROSITE-ProRule" id="PRU00221"/>
    </source>
</evidence>
<dbReference type="SUPFAM" id="SSF50978">
    <property type="entry name" value="WD40 repeat-like"/>
    <property type="match status" value="1"/>
</dbReference>
<dbReference type="InterPro" id="IPR045152">
    <property type="entry name" value="EDC4-like"/>
</dbReference>
<sequence>MASSGNPNLQPQSGGGGFGLNKLFKPSSGPMPQHLQNMNVVATPPSPNTTNLLHHLLSRPNPLRRLRRRTSRLPPLSLHLLGHINPSAPSSPSPARLLSSKVPKGRRLNGTNLVYDINVRLPSEVQPQLEVTPITKYASDPDLVLGSQIAVNRNYICYGLKFGNIRILNINTALRSLLRGHTQRVTDMAFFFAEDVHLLASASVDGQFFVWKINEGPDDEDKPQIFGKVVIAIQIVGQEEPKHPRVCWHPHKQEILMVAIGNRILKIDTMKFTKIEGFSAK</sequence>
<keyword evidence="3" id="KW-0853">WD repeat</keyword>
<feature type="domain" description="Enhancer of mRNA-decapping protein 4 WD40 repeat region" evidence="5">
    <location>
        <begin position="130"/>
        <end position="251"/>
    </location>
</feature>
<dbReference type="Gene3D" id="2.130.10.10">
    <property type="entry name" value="YVTN repeat-like/Quinoprotein amine dehydrogenase"/>
    <property type="match status" value="1"/>
</dbReference>
<dbReference type="GO" id="GO:0000932">
    <property type="term" value="C:P-body"/>
    <property type="evidence" value="ECO:0007669"/>
    <property type="project" value="UniProtKB-SubCell"/>
</dbReference>
<dbReference type="InterPro" id="IPR036322">
    <property type="entry name" value="WD40_repeat_dom_sf"/>
</dbReference>
<gene>
    <name evidence="6" type="ORF">F3Y22_tig00110895pilonHSYRG00490</name>
</gene>
<dbReference type="Proteomes" id="UP000436088">
    <property type="component" value="Unassembled WGS sequence"/>
</dbReference>
<name>A0A6A2ZF06_HIBSY</name>
<evidence type="ECO:0000256" key="4">
    <source>
        <dbReference type="SAM" id="MobiDB-lite"/>
    </source>
</evidence>
<dbReference type="PANTHER" id="PTHR15598">
    <property type="entry name" value="ENHANCER OF MRNA-DECAPPING PROTEIN 4"/>
    <property type="match status" value="1"/>
</dbReference>
<organism evidence="6 7">
    <name type="scientific">Hibiscus syriacus</name>
    <name type="common">Rose of Sharon</name>
    <dbReference type="NCBI Taxonomy" id="106335"/>
    <lineage>
        <taxon>Eukaryota</taxon>
        <taxon>Viridiplantae</taxon>
        <taxon>Streptophyta</taxon>
        <taxon>Embryophyta</taxon>
        <taxon>Tracheophyta</taxon>
        <taxon>Spermatophyta</taxon>
        <taxon>Magnoliopsida</taxon>
        <taxon>eudicotyledons</taxon>
        <taxon>Gunneridae</taxon>
        <taxon>Pentapetalae</taxon>
        <taxon>rosids</taxon>
        <taxon>malvids</taxon>
        <taxon>Malvales</taxon>
        <taxon>Malvaceae</taxon>
        <taxon>Malvoideae</taxon>
        <taxon>Hibiscus</taxon>
    </lineage>
</organism>
<keyword evidence="7" id="KW-1185">Reference proteome</keyword>
<evidence type="ECO:0000313" key="7">
    <source>
        <dbReference type="Proteomes" id="UP000436088"/>
    </source>
</evidence>
<protein>
    <recommendedName>
        <fullName evidence="5">Enhancer of mRNA-decapping protein 4 WD40 repeat region domain-containing protein</fullName>
    </recommendedName>
</protein>
<dbReference type="InterPro" id="IPR001680">
    <property type="entry name" value="WD40_rpt"/>
</dbReference>
<reference evidence="6" key="1">
    <citation type="submission" date="2019-09" db="EMBL/GenBank/DDBJ databases">
        <title>Draft genome information of white flower Hibiscus syriacus.</title>
        <authorList>
            <person name="Kim Y.-M."/>
        </authorList>
    </citation>
    <scope>NUCLEOTIDE SEQUENCE [LARGE SCALE GENOMIC DNA]</scope>
    <source>
        <strain evidence="6">YM2019G1</strain>
    </source>
</reference>
<comment type="subcellular location">
    <subcellularLocation>
        <location evidence="1">Cytoplasm</location>
        <location evidence="1">P-body</location>
    </subcellularLocation>
</comment>
<dbReference type="InterPro" id="IPR015943">
    <property type="entry name" value="WD40/YVTN_repeat-like_dom_sf"/>
</dbReference>
<feature type="region of interest" description="Disordered" evidence="4">
    <location>
        <begin position="1"/>
        <end position="35"/>
    </location>
</feature>
<dbReference type="PROSITE" id="PS50082">
    <property type="entry name" value="WD_REPEATS_2"/>
    <property type="match status" value="1"/>
</dbReference>
<dbReference type="GO" id="GO:0031087">
    <property type="term" value="P:deadenylation-independent decapping of nuclear-transcribed mRNA"/>
    <property type="evidence" value="ECO:0007669"/>
    <property type="project" value="InterPro"/>
</dbReference>
<accession>A0A6A2ZF06</accession>
<evidence type="ECO:0000256" key="2">
    <source>
        <dbReference type="ARBA" id="ARBA00009639"/>
    </source>
</evidence>
<dbReference type="SMART" id="SM00320">
    <property type="entry name" value="WD40"/>
    <property type="match status" value="1"/>
</dbReference>
<dbReference type="AlphaFoldDB" id="A0A6A2ZF06"/>
<comment type="caution">
    <text evidence="6">The sequence shown here is derived from an EMBL/GenBank/DDBJ whole genome shotgun (WGS) entry which is preliminary data.</text>
</comment>
<dbReference type="EMBL" id="VEPZ02001152">
    <property type="protein sequence ID" value="KAE8690458.1"/>
    <property type="molecule type" value="Genomic_DNA"/>
</dbReference>
<proteinExistence type="inferred from homology"/>
<feature type="repeat" description="WD" evidence="3">
    <location>
        <begin position="178"/>
        <end position="221"/>
    </location>
</feature>
<comment type="similarity">
    <text evidence="2">Belongs to the WD repeat EDC4 family.</text>
</comment>
<evidence type="ECO:0000256" key="1">
    <source>
        <dbReference type="ARBA" id="ARBA00004201"/>
    </source>
</evidence>